<accession>A0A382HYY6</accession>
<feature type="domain" description="Gfo/Idh/MocA-like oxidoreductase N-terminal" evidence="1">
    <location>
        <begin position="3"/>
        <end position="34"/>
    </location>
</feature>
<evidence type="ECO:0000259" key="1">
    <source>
        <dbReference type="Pfam" id="PF01408"/>
    </source>
</evidence>
<protein>
    <recommendedName>
        <fullName evidence="1">Gfo/Idh/MocA-like oxidoreductase N-terminal domain-containing protein</fullName>
    </recommendedName>
</protein>
<organism evidence="2">
    <name type="scientific">marine metagenome</name>
    <dbReference type="NCBI Taxonomy" id="408172"/>
    <lineage>
        <taxon>unclassified sequences</taxon>
        <taxon>metagenomes</taxon>
        <taxon>ecological metagenomes</taxon>
    </lineage>
</organism>
<reference evidence="2" key="1">
    <citation type="submission" date="2018-05" db="EMBL/GenBank/DDBJ databases">
        <authorList>
            <person name="Lanie J.A."/>
            <person name="Ng W.-L."/>
            <person name="Kazmierczak K.M."/>
            <person name="Andrzejewski T.M."/>
            <person name="Davidsen T.M."/>
            <person name="Wayne K.J."/>
            <person name="Tettelin H."/>
            <person name="Glass J.I."/>
            <person name="Rusch D."/>
            <person name="Podicherti R."/>
            <person name="Tsui H.-C.T."/>
            <person name="Winkler M.E."/>
        </authorList>
    </citation>
    <scope>NUCLEOTIDE SEQUENCE</scope>
</reference>
<proteinExistence type="predicted"/>
<dbReference type="AlphaFoldDB" id="A0A382HYY6"/>
<name>A0A382HYY6_9ZZZZ</name>
<dbReference type="Pfam" id="PF01408">
    <property type="entry name" value="GFO_IDH_MocA"/>
    <property type="match status" value="1"/>
</dbReference>
<dbReference type="EMBL" id="UINC01064032">
    <property type="protein sequence ID" value="SVB92292.1"/>
    <property type="molecule type" value="Genomic_DNA"/>
</dbReference>
<dbReference type="InterPro" id="IPR000683">
    <property type="entry name" value="Gfo/Idh/MocA-like_OxRdtase_N"/>
</dbReference>
<feature type="non-terminal residue" evidence="2">
    <location>
        <position position="36"/>
    </location>
</feature>
<dbReference type="SUPFAM" id="SSF51735">
    <property type="entry name" value="NAD(P)-binding Rossmann-fold domains"/>
    <property type="match status" value="1"/>
</dbReference>
<dbReference type="InterPro" id="IPR036291">
    <property type="entry name" value="NAD(P)-bd_dom_sf"/>
</dbReference>
<dbReference type="GO" id="GO:0000166">
    <property type="term" value="F:nucleotide binding"/>
    <property type="evidence" value="ECO:0007669"/>
    <property type="project" value="InterPro"/>
</dbReference>
<evidence type="ECO:0000313" key="2">
    <source>
        <dbReference type="EMBL" id="SVB92292.1"/>
    </source>
</evidence>
<gene>
    <name evidence="2" type="ORF">METZ01_LOCUS245146</name>
</gene>
<dbReference type="Gene3D" id="3.40.50.720">
    <property type="entry name" value="NAD(P)-binding Rossmann-like Domain"/>
    <property type="match status" value="1"/>
</dbReference>
<sequence length="36" mass="3885">MPVRVAVVGAGYFAQFHQEAWARLPGTKLVGIADLD</sequence>